<dbReference type="InterPro" id="IPR001610">
    <property type="entry name" value="PAC"/>
</dbReference>
<dbReference type="RefSeq" id="WP_165396778.1">
    <property type="nucleotide sequence ID" value="NZ_SGWV01000009.1"/>
</dbReference>
<dbReference type="Gene3D" id="1.10.287.950">
    <property type="entry name" value="Methyl-accepting chemotaxis protein"/>
    <property type="match status" value="1"/>
</dbReference>
<feature type="domain" description="Methyl-accepting transducer" evidence="5">
    <location>
        <begin position="274"/>
        <end position="503"/>
    </location>
</feature>
<dbReference type="Gene3D" id="3.30.450.20">
    <property type="entry name" value="PAS domain"/>
    <property type="match status" value="1"/>
</dbReference>
<dbReference type="PROSITE" id="PS50111">
    <property type="entry name" value="CHEMOTAXIS_TRANSDUC_2"/>
    <property type="match status" value="1"/>
</dbReference>
<evidence type="ECO:0000259" key="6">
    <source>
        <dbReference type="PROSITE" id="PS50112"/>
    </source>
</evidence>
<dbReference type="InterPro" id="IPR003660">
    <property type="entry name" value="HAMP_dom"/>
</dbReference>
<dbReference type="SMART" id="SM00086">
    <property type="entry name" value="PAC"/>
    <property type="match status" value="1"/>
</dbReference>
<evidence type="ECO:0000313" key="9">
    <source>
        <dbReference type="Proteomes" id="UP000293433"/>
    </source>
</evidence>
<gene>
    <name evidence="8" type="ORF">EV685_2332</name>
</gene>
<dbReference type="CDD" id="cd11386">
    <property type="entry name" value="MCP_signal"/>
    <property type="match status" value="1"/>
</dbReference>
<name>A0A4Q7LLP5_9BURK</name>
<keyword evidence="4" id="KW-0807">Transducer</keyword>
<protein>
    <submittedName>
        <fullName evidence="8">Methyl-accepting chemotaxis sensory transducer with Pas/Pac sensor</fullName>
    </submittedName>
</protein>
<dbReference type="GO" id="GO:0005886">
    <property type="term" value="C:plasma membrane"/>
    <property type="evidence" value="ECO:0007669"/>
    <property type="project" value="TreeGrafter"/>
</dbReference>
<sequence>MRVNLPVTGQEFKVPVDRMLVSVTDLKGRITYCNQAFVDVSGYDRDELLGQPHNLVRHPDMPAEAFRDLWDTVEAGLPWTGLVKNRRKSGEHYWVQANATPMRHGEQIVGYLSVRTPASREGIAAAEALYAQMRDEAASGRSLRHVVHRSRVHTTTWMGRGRRHVAAGWHALGGAATLVLHGATLASVGLAAATLPVQTWVPLAALLALAAAWASQHQARQPLRSLARDAQRLAAGDLSPPPAVTDPGPLGEVQQALAQMTVNLHALIGDCRAEMGQVSAAVGEIAAGNQDLSGRTEAQASSLEQTAASMEQINGTVQQSAESARQGARLAQETAEVAQRSHDAVQGVAQAMGAIRESSQRIGEIVHVIESVSFQTNMLALNAAVEAARAGESGRGFAVVAAEVRALATRTATAAREIRGLIGEAHTRVEEGDQQTREARNRMGDALQAVANVSSLLGEISNAAQEQQLGISQVNEAVSHMDAITQQNAAMVEQLAASAMTLNGQVVAVTDSMRMFRLDARDRTLAELDAVDLRRSAKAAMAA</sequence>
<evidence type="ECO:0000313" key="8">
    <source>
        <dbReference type="EMBL" id="RZS54847.1"/>
    </source>
</evidence>
<comment type="caution">
    <text evidence="8">The sequence shown here is derived from an EMBL/GenBank/DDBJ whole genome shotgun (WGS) entry which is preliminary data.</text>
</comment>
<evidence type="ECO:0000256" key="4">
    <source>
        <dbReference type="PROSITE-ProRule" id="PRU00284"/>
    </source>
</evidence>
<evidence type="ECO:0000256" key="3">
    <source>
        <dbReference type="ARBA" id="ARBA00029447"/>
    </source>
</evidence>
<reference evidence="8 9" key="1">
    <citation type="submission" date="2019-02" db="EMBL/GenBank/DDBJ databases">
        <title>Genomic Encyclopedia of Type Strains, Phase IV (KMG-IV): sequencing the most valuable type-strain genomes for metagenomic binning, comparative biology and taxonomic classification.</title>
        <authorList>
            <person name="Goeker M."/>
        </authorList>
    </citation>
    <scope>NUCLEOTIDE SEQUENCE [LARGE SCALE GENOMIC DNA]</scope>
    <source>
        <strain evidence="8 9">DSM 10617</strain>
    </source>
</reference>
<comment type="subcellular location">
    <subcellularLocation>
        <location evidence="1">Membrane</location>
    </subcellularLocation>
</comment>
<dbReference type="SMART" id="SM00091">
    <property type="entry name" value="PAS"/>
    <property type="match status" value="1"/>
</dbReference>
<dbReference type="Pfam" id="PF00015">
    <property type="entry name" value="MCPsignal"/>
    <property type="match status" value="1"/>
</dbReference>
<dbReference type="AlphaFoldDB" id="A0A4Q7LLP5"/>
<dbReference type="InterPro" id="IPR035965">
    <property type="entry name" value="PAS-like_dom_sf"/>
</dbReference>
<dbReference type="SMART" id="SM00283">
    <property type="entry name" value="MA"/>
    <property type="match status" value="1"/>
</dbReference>
<keyword evidence="2" id="KW-0488">Methylation</keyword>
<comment type="similarity">
    <text evidence="3">Belongs to the methyl-accepting chemotaxis (MCP) protein family.</text>
</comment>
<dbReference type="InterPro" id="IPR000014">
    <property type="entry name" value="PAS"/>
</dbReference>
<accession>A0A4Q7LLP5</accession>
<dbReference type="PANTHER" id="PTHR43531:SF14">
    <property type="entry name" value="METHYL-ACCEPTING CHEMOTAXIS PROTEIN I-RELATED"/>
    <property type="match status" value="1"/>
</dbReference>
<dbReference type="InterPro" id="IPR013655">
    <property type="entry name" value="PAS_fold_3"/>
</dbReference>
<feature type="domain" description="PAS" evidence="6">
    <location>
        <begin position="21"/>
        <end position="76"/>
    </location>
</feature>
<dbReference type="GO" id="GO:0007165">
    <property type="term" value="P:signal transduction"/>
    <property type="evidence" value="ECO:0007669"/>
    <property type="project" value="UniProtKB-KW"/>
</dbReference>
<dbReference type="GO" id="GO:0006935">
    <property type="term" value="P:chemotaxis"/>
    <property type="evidence" value="ECO:0007669"/>
    <property type="project" value="TreeGrafter"/>
</dbReference>
<dbReference type="FunFam" id="1.10.287.950:FF:000001">
    <property type="entry name" value="Methyl-accepting chemotaxis sensory transducer"/>
    <property type="match status" value="1"/>
</dbReference>
<dbReference type="CDD" id="cd06225">
    <property type="entry name" value="HAMP"/>
    <property type="match status" value="1"/>
</dbReference>
<evidence type="ECO:0000256" key="1">
    <source>
        <dbReference type="ARBA" id="ARBA00004370"/>
    </source>
</evidence>
<dbReference type="Proteomes" id="UP000293433">
    <property type="component" value="Unassembled WGS sequence"/>
</dbReference>
<evidence type="ECO:0000256" key="2">
    <source>
        <dbReference type="ARBA" id="ARBA00022481"/>
    </source>
</evidence>
<evidence type="ECO:0000259" key="5">
    <source>
        <dbReference type="PROSITE" id="PS50111"/>
    </source>
</evidence>
<organism evidence="8 9">
    <name type="scientific">Sphaerotilus mobilis</name>
    <dbReference type="NCBI Taxonomy" id="47994"/>
    <lineage>
        <taxon>Bacteria</taxon>
        <taxon>Pseudomonadati</taxon>
        <taxon>Pseudomonadota</taxon>
        <taxon>Betaproteobacteria</taxon>
        <taxon>Burkholderiales</taxon>
        <taxon>Sphaerotilaceae</taxon>
        <taxon>Sphaerotilus</taxon>
    </lineage>
</organism>
<dbReference type="PANTHER" id="PTHR43531">
    <property type="entry name" value="PROTEIN ICFG"/>
    <property type="match status" value="1"/>
</dbReference>
<dbReference type="CDD" id="cd00130">
    <property type="entry name" value="PAS"/>
    <property type="match status" value="1"/>
</dbReference>
<dbReference type="SMART" id="SM00304">
    <property type="entry name" value="HAMP"/>
    <property type="match status" value="1"/>
</dbReference>
<keyword evidence="9" id="KW-1185">Reference proteome</keyword>
<dbReference type="NCBIfam" id="TIGR00229">
    <property type="entry name" value="sensory_box"/>
    <property type="match status" value="1"/>
</dbReference>
<dbReference type="SUPFAM" id="SSF55785">
    <property type="entry name" value="PYP-like sensor domain (PAS domain)"/>
    <property type="match status" value="1"/>
</dbReference>
<dbReference type="InterPro" id="IPR051310">
    <property type="entry name" value="MCP_chemotaxis"/>
</dbReference>
<dbReference type="InterPro" id="IPR004089">
    <property type="entry name" value="MCPsignal_dom"/>
</dbReference>
<dbReference type="Pfam" id="PF00672">
    <property type="entry name" value="HAMP"/>
    <property type="match status" value="1"/>
</dbReference>
<dbReference type="Pfam" id="PF08447">
    <property type="entry name" value="PAS_3"/>
    <property type="match status" value="1"/>
</dbReference>
<dbReference type="GO" id="GO:0004888">
    <property type="term" value="F:transmembrane signaling receptor activity"/>
    <property type="evidence" value="ECO:0007669"/>
    <property type="project" value="TreeGrafter"/>
</dbReference>
<dbReference type="PROSITE" id="PS50112">
    <property type="entry name" value="PAS"/>
    <property type="match status" value="1"/>
</dbReference>
<dbReference type="SUPFAM" id="SSF58104">
    <property type="entry name" value="Methyl-accepting chemotaxis protein (MCP) signaling domain"/>
    <property type="match status" value="1"/>
</dbReference>
<proteinExistence type="inferred from homology"/>
<dbReference type="PROSITE" id="PS50885">
    <property type="entry name" value="HAMP"/>
    <property type="match status" value="1"/>
</dbReference>
<feature type="domain" description="HAMP" evidence="7">
    <location>
        <begin position="217"/>
        <end position="269"/>
    </location>
</feature>
<evidence type="ECO:0000259" key="7">
    <source>
        <dbReference type="PROSITE" id="PS50885"/>
    </source>
</evidence>
<dbReference type="EMBL" id="SGWV01000009">
    <property type="protein sequence ID" value="RZS54847.1"/>
    <property type="molecule type" value="Genomic_DNA"/>
</dbReference>